<dbReference type="AlphaFoldDB" id="A0A561D5K9"/>
<reference evidence="9 10" key="1">
    <citation type="submission" date="2019-06" db="EMBL/GenBank/DDBJ databases">
        <title>Sorghum-associated microbial communities from plants grown in Nebraska, USA.</title>
        <authorList>
            <person name="Schachtman D."/>
        </authorList>
    </citation>
    <scope>NUCLEOTIDE SEQUENCE [LARGE SCALE GENOMIC DNA]</scope>
    <source>
        <strain evidence="9 10">2482</strain>
    </source>
</reference>
<evidence type="ECO:0000256" key="4">
    <source>
        <dbReference type="ARBA" id="ARBA00022448"/>
    </source>
</evidence>
<dbReference type="InterPro" id="IPR050619">
    <property type="entry name" value="Flavodoxin"/>
</dbReference>
<evidence type="ECO:0000313" key="10">
    <source>
        <dbReference type="Proteomes" id="UP000319671"/>
    </source>
</evidence>
<accession>A0A561D5K9</accession>
<evidence type="ECO:0000256" key="1">
    <source>
        <dbReference type="ARBA" id="ARBA00001917"/>
    </source>
</evidence>
<dbReference type="PANTHER" id="PTHR42809:SF1">
    <property type="entry name" value="FLAVODOXIN 1"/>
    <property type="match status" value="1"/>
</dbReference>
<dbReference type="GO" id="GO:0016651">
    <property type="term" value="F:oxidoreductase activity, acting on NAD(P)H"/>
    <property type="evidence" value="ECO:0007669"/>
    <property type="project" value="UniProtKB-ARBA"/>
</dbReference>
<comment type="function">
    <text evidence="2">Low-potential electron donor to a number of redox enzymes.</text>
</comment>
<comment type="caution">
    <text evidence="9">The sequence shown here is derived from an EMBL/GenBank/DDBJ whole genome shotgun (WGS) entry which is preliminary data.</text>
</comment>
<proteinExistence type="inferred from homology"/>
<keyword evidence="10" id="KW-1185">Reference proteome</keyword>
<keyword evidence="7" id="KW-0249">Electron transport</keyword>
<sequence>MSKNQGPTQKFHSPMGLTNYKMKIAIVYSSVTGNTKELAEVIYRNFLGHSVDVLMYRVEDFSPAYLRSYDAIAIGTYTWGDGEIPKEMWKLYQALEELDNKDLVTAVFGTGDSFYPNYCGAVNLFRDMLYVHTNLAATLKVELLPQIQDFQRSQKFVDSIIKRLNQLAPKSDLKNKLQQK</sequence>
<protein>
    <submittedName>
        <fullName evidence="9">Flavodoxin I</fullName>
    </submittedName>
</protein>
<feature type="domain" description="Flavodoxin-like" evidence="8">
    <location>
        <begin position="24"/>
        <end position="161"/>
    </location>
</feature>
<dbReference type="EMBL" id="VIVN01000009">
    <property type="protein sequence ID" value="TWD98711.1"/>
    <property type="molecule type" value="Genomic_DNA"/>
</dbReference>
<name>A0A561D5K9_9BACI</name>
<evidence type="ECO:0000256" key="7">
    <source>
        <dbReference type="ARBA" id="ARBA00022982"/>
    </source>
</evidence>
<evidence type="ECO:0000256" key="2">
    <source>
        <dbReference type="ARBA" id="ARBA00003297"/>
    </source>
</evidence>
<dbReference type="PANTHER" id="PTHR42809">
    <property type="entry name" value="FLAVODOXIN 2"/>
    <property type="match status" value="1"/>
</dbReference>
<evidence type="ECO:0000256" key="3">
    <source>
        <dbReference type="ARBA" id="ARBA00005267"/>
    </source>
</evidence>
<dbReference type="InterPro" id="IPR029039">
    <property type="entry name" value="Flavoprotein-like_sf"/>
</dbReference>
<dbReference type="PROSITE" id="PS50902">
    <property type="entry name" value="FLAVODOXIN_LIKE"/>
    <property type="match status" value="1"/>
</dbReference>
<evidence type="ECO:0000256" key="5">
    <source>
        <dbReference type="ARBA" id="ARBA00022630"/>
    </source>
</evidence>
<keyword evidence="5" id="KW-0285">Flavoprotein</keyword>
<dbReference type="Gene3D" id="3.40.50.360">
    <property type="match status" value="1"/>
</dbReference>
<dbReference type="InterPro" id="IPR008254">
    <property type="entry name" value="Flavodoxin/NO_synth"/>
</dbReference>
<gene>
    <name evidence="9" type="ORF">FB550_109222</name>
</gene>
<comment type="similarity">
    <text evidence="3">Belongs to the flavodoxin family.</text>
</comment>
<dbReference type="GO" id="GO:0010181">
    <property type="term" value="F:FMN binding"/>
    <property type="evidence" value="ECO:0007669"/>
    <property type="project" value="InterPro"/>
</dbReference>
<evidence type="ECO:0000259" key="8">
    <source>
        <dbReference type="PROSITE" id="PS50902"/>
    </source>
</evidence>
<keyword evidence="4" id="KW-0813">Transport</keyword>
<comment type="cofactor">
    <cofactor evidence="1">
        <name>FMN</name>
        <dbReference type="ChEBI" id="CHEBI:58210"/>
    </cofactor>
</comment>
<evidence type="ECO:0000313" key="9">
    <source>
        <dbReference type="EMBL" id="TWD98711.1"/>
    </source>
</evidence>
<evidence type="ECO:0000256" key="6">
    <source>
        <dbReference type="ARBA" id="ARBA00022643"/>
    </source>
</evidence>
<organism evidence="9 10">
    <name type="scientific">Neobacillus bataviensis</name>
    <dbReference type="NCBI Taxonomy" id="220685"/>
    <lineage>
        <taxon>Bacteria</taxon>
        <taxon>Bacillati</taxon>
        <taxon>Bacillota</taxon>
        <taxon>Bacilli</taxon>
        <taxon>Bacillales</taxon>
        <taxon>Bacillaceae</taxon>
        <taxon>Neobacillus</taxon>
    </lineage>
</organism>
<dbReference type="Proteomes" id="UP000319671">
    <property type="component" value="Unassembled WGS sequence"/>
</dbReference>
<dbReference type="SUPFAM" id="SSF52218">
    <property type="entry name" value="Flavoproteins"/>
    <property type="match status" value="1"/>
</dbReference>
<keyword evidence="6" id="KW-0288">FMN</keyword>
<dbReference type="Pfam" id="PF00258">
    <property type="entry name" value="Flavodoxin_1"/>
    <property type="match status" value="1"/>
</dbReference>